<keyword evidence="3" id="KW-1185">Reference proteome</keyword>
<sequence length="119" mass="13643">MVPHAHNAKANSLKNTPPVPEKALKARAGTRGDTVESPLKLMNFCSLRVKIWPLLILKQYIINIHRYISFAGECVSVNIQRYVFDARSRMVETAFSQENLFYTFLKYQILQVSRSAENV</sequence>
<comment type="caution">
    <text evidence="2">The sequence shown here is derived from an EMBL/GenBank/DDBJ whole genome shotgun (WGS) entry which is preliminary data.</text>
</comment>
<reference evidence="2 3" key="1">
    <citation type="journal article" date="2021" name="Elife">
        <title>Chloroplast acquisition without the gene transfer in kleptoplastic sea slugs, Plakobranchus ocellatus.</title>
        <authorList>
            <person name="Maeda T."/>
            <person name="Takahashi S."/>
            <person name="Yoshida T."/>
            <person name="Shimamura S."/>
            <person name="Takaki Y."/>
            <person name="Nagai Y."/>
            <person name="Toyoda A."/>
            <person name="Suzuki Y."/>
            <person name="Arimoto A."/>
            <person name="Ishii H."/>
            <person name="Satoh N."/>
            <person name="Nishiyama T."/>
            <person name="Hasebe M."/>
            <person name="Maruyama T."/>
            <person name="Minagawa J."/>
            <person name="Obokata J."/>
            <person name="Shigenobu S."/>
        </authorList>
    </citation>
    <scope>NUCLEOTIDE SEQUENCE [LARGE SCALE GENOMIC DNA]</scope>
</reference>
<organism evidence="2 3">
    <name type="scientific">Plakobranchus ocellatus</name>
    <dbReference type="NCBI Taxonomy" id="259542"/>
    <lineage>
        <taxon>Eukaryota</taxon>
        <taxon>Metazoa</taxon>
        <taxon>Spiralia</taxon>
        <taxon>Lophotrochozoa</taxon>
        <taxon>Mollusca</taxon>
        <taxon>Gastropoda</taxon>
        <taxon>Heterobranchia</taxon>
        <taxon>Euthyneura</taxon>
        <taxon>Panpulmonata</taxon>
        <taxon>Sacoglossa</taxon>
        <taxon>Placobranchoidea</taxon>
        <taxon>Plakobranchidae</taxon>
        <taxon>Plakobranchus</taxon>
    </lineage>
</organism>
<dbReference type="Proteomes" id="UP000735302">
    <property type="component" value="Unassembled WGS sequence"/>
</dbReference>
<accession>A0AAV4A784</accession>
<evidence type="ECO:0000313" key="2">
    <source>
        <dbReference type="EMBL" id="GFO03529.1"/>
    </source>
</evidence>
<gene>
    <name evidence="2" type="ORF">PoB_003003400</name>
</gene>
<name>A0AAV4A784_9GAST</name>
<dbReference type="AlphaFoldDB" id="A0AAV4A784"/>
<evidence type="ECO:0000256" key="1">
    <source>
        <dbReference type="SAM" id="MobiDB-lite"/>
    </source>
</evidence>
<protein>
    <submittedName>
        <fullName evidence="2">Uncharacterized protein</fullName>
    </submittedName>
</protein>
<proteinExistence type="predicted"/>
<feature type="region of interest" description="Disordered" evidence="1">
    <location>
        <begin position="1"/>
        <end position="30"/>
    </location>
</feature>
<dbReference type="EMBL" id="BLXT01003727">
    <property type="protein sequence ID" value="GFO03529.1"/>
    <property type="molecule type" value="Genomic_DNA"/>
</dbReference>
<evidence type="ECO:0000313" key="3">
    <source>
        <dbReference type="Proteomes" id="UP000735302"/>
    </source>
</evidence>